<evidence type="ECO:0000313" key="1">
    <source>
        <dbReference type="EMBL" id="GBO41731.1"/>
    </source>
</evidence>
<gene>
    <name evidence="1" type="ORF">AVEN_258610_1</name>
</gene>
<dbReference type="EMBL" id="BGPR01067517">
    <property type="protein sequence ID" value="GBO41731.1"/>
    <property type="molecule type" value="Genomic_DNA"/>
</dbReference>
<sequence>MDTYFFTVLRFRHRSALNSSKLSYGNKHQNFQEISSFNPLTPKPAITGHITSILVGRVSAGYCSESGEKAGGRVVIKGLLGVEIRDERPFIHIFHYP</sequence>
<dbReference type="AlphaFoldDB" id="A0A4Y2WWX9"/>
<accession>A0A4Y2WWX9</accession>
<comment type="caution">
    <text evidence="1">The sequence shown here is derived from an EMBL/GenBank/DDBJ whole genome shotgun (WGS) entry which is preliminary data.</text>
</comment>
<reference evidence="1 2" key="1">
    <citation type="journal article" date="2019" name="Sci. Rep.">
        <title>Orb-weaving spider Araneus ventricosus genome elucidates the spidroin gene catalogue.</title>
        <authorList>
            <person name="Kono N."/>
            <person name="Nakamura H."/>
            <person name="Ohtoshi R."/>
            <person name="Moran D.A.P."/>
            <person name="Shinohara A."/>
            <person name="Yoshida Y."/>
            <person name="Fujiwara M."/>
            <person name="Mori M."/>
            <person name="Tomita M."/>
            <person name="Arakawa K."/>
        </authorList>
    </citation>
    <scope>NUCLEOTIDE SEQUENCE [LARGE SCALE GENOMIC DNA]</scope>
</reference>
<evidence type="ECO:0000313" key="2">
    <source>
        <dbReference type="Proteomes" id="UP000499080"/>
    </source>
</evidence>
<protein>
    <submittedName>
        <fullName evidence="1">Uncharacterized protein</fullName>
    </submittedName>
</protein>
<keyword evidence="2" id="KW-1185">Reference proteome</keyword>
<organism evidence="1 2">
    <name type="scientific">Araneus ventricosus</name>
    <name type="common">Orbweaver spider</name>
    <name type="synonym">Epeira ventricosa</name>
    <dbReference type="NCBI Taxonomy" id="182803"/>
    <lineage>
        <taxon>Eukaryota</taxon>
        <taxon>Metazoa</taxon>
        <taxon>Ecdysozoa</taxon>
        <taxon>Arthropoda</taxon>
        <taxon>Chelicerata</taxon>
        <taxon>Arachnida</taxon>
        <taxon>Araneae</taxon>
        <taxon>Araneomorphae</taxon>
        <taxon>Entelegynae</taxon>
        <taxon>Araneoidea</taxon>
        <taxon>Araneidae</taxon>
        <taxon>Araneus</taxon>
    </lineage>
</organism>
<proteinExistence type="predicted"/>
<dbReference type="Proteomes" id="UP000499080">
    <property type="component" value="Unassembled WGS sequence"/>
</dbReference>
<name>A0A4Y2WWX9_ARAVE</name>